<reference evidence="1" key="2">
    <citation type="submission" date="2020-09" db="EMBL/GenBank/DDBJ databases">
        <authorList>
            <person name="Sun Q."/>
            <person name="Sedlacek I."/>
        </authorList>
    </citation>
    <scope>NUCLEOTIDE SEQUENCE</scope>
    <source>
        <strain evidence="1">CCM 7905</strain>
    </source>
</reference>
<evidence type="ECO:0000313" key="2">
    <source>
        <dbReference type="Proteomes" id="UP000654257"/>
    </source>
</evidence>
<dbReference type="Gene3D" id="3.40.50.150">
    <property type="entry name" value="Vaccinia Virus protein VP39"/>
    <property type="match status" value="1"/>
</dbReference>
<dbReference type="SUPFAM" id="SSF53335">
    <property type="entry name" value="S-adenosyl-L-methionine-dependent methyltransferases"/>
    <property type="match status" value="1"/>
</dbReference>
<dbReference type="PANTHER" id="PTHR43861">
    <property type="entry name" value="TRANS-ACONITATE 2-METHYLTRANSFERASE-RELATED"/>
    <property type="match status" value="1"/>
</dbReference>
<dbReference type="RefSeq" id="WP_188548027.1">
    <property type="nucleotide sequence ID" value="NZ_BMCU01000010.1"/>
</dbReference>
<keyword evidence="2" id="KW-1185">Reference proteome</keyword>
<proteinExistence type="predicted"/>
<sequence>MSDDTTSDSYTARLRELQGARWKRVLRVQAPYQWNIRRHLGGRRVLDVGCGIGRNLRNLPPGSVGVDHNEASVEFCRSQGMEAYTADEFHALPKATYDGMLMAHLLEHLPPGVEHKVIDEYLPYLEPNATVMIVCPQEVGFASDPTHTSWLDADDLLRICGETGIRKATSASFPFPRPVGKLFVYNETVVVGDAPAP</sequence>
<gene>
    <name evidence="1" type="ORF">GCM10007304_49160</name>
</gene>
<comment type="caution">
    <text evidence="1">The sequence shown here is derived from an EMBL/GenBank/DDBJ whole genome shotgun (WGS) entry which is preliminary data.</text>
</comment>
<organism evidence="1 2">
    <name type="scientific">Rhodococcoides trifolii</name>
    <dbReference type="NCBI Taxonomy" id="908250"/>
    <lineage>
        <taxon>Bacteria</taxon>
        <taxon>Bacillati</taxon>
        <taxon>Actinomycetota</taxon>
        <taxon>Actinomycetes</taxon>
        <taxon>Mycobacteriales</taxon>
        <taxon>Nocardiaceae</taxon>
        <taxon>Rhodococcoides</taxon>
    </lineage>
</organism>
<dbReference type="Pfam" id="PF13489">
    <property type="entry name" value="Methyltransf_23"/>
    <property type="match status" value="1"/>
</dbReference>
<reference evidence="1" key="1">
    <citation type="journal article" date="2014" name="Int. J. Syst. Evol. Microbiol.">
        <title>Complete genome sequence of Corynebacterium casei LMG S-19264T (=DSM 44701T), isolated from a smear-ripened cheese.</title>
        <authorList>
            <consortium name="US DOE Joint Genome Institute (JGI-PGF)"/>
            <person name="Walter F."/>
            <person name="Albersmeier A."/>
            <person name="Kalinowski J."/>
            <person name="Ruckert C."/>
        </authorList>
    </citation>
    <scope>NUCLEOTIDE SEQUENCE</scope>
    <source>
        <strain evidence="1">CCM 7905</strain>
    </source>
</reference>
<evidence type="ECO:0000313" key="1">
    <source>
        <dbReference type="EMBL" id="GGG29485.1"/>
    </source>
</evidence>
<dbReference type="EMBL" id="BMCU01000010">
    <property type="protein sequence ID" value="GGG29485.1"/>
    <property type="molecule type" value="Genomic_DNA"/>
</dbReference>
<dbReference type="AlphaFoldDB" id="A0A917G960"/>
<accession>A0A917G960</accession>
<protein>
    <recommendedName>
        <fullName evidence="3">Class I SAM-dependent methyltransferase</fullName>
    </recommendedName>
</protein>
<name>A0A917G960_9NOCA</name>
<dbReference type="Proteomes" id="UP000654257">
    <property type="component" value="Unassembled WGS sequence"/>
</dbReference>
<dbReference type="InterPro" id="IPR029063">
    <property type="entry name" value="SAM-dependent_MTases_sf"/>
</dbReference>
<evidence type="ECO:0008006" key="3">
    <source>
        <dbReference type="Google" id="ProtNLM"/>
    </source>
</evidence>
<dbReference type="CDD" id="cd02440">
    <property type="entry name" value="AdoMet_MTases"/>
    <property type="match status" value="1"/>
</dbReference>